<dbReference type="Proteomes" id="UP000006683">
    <property type="component" value="Chromosome"/>
</dbReference>
<dbReference type="HOGENOM" id="CLU_3025581_0_0_6"/>
<dbReference type="EMBL" id="CP002209">
    <property type="protein sequence ID" value="ADN76557.1"/>
    <property type="molecule type" value="Genomic_DNA"/>
</dbReference>
<name>E1SM39_FERBD</name>
<keyword evidence="2" id="KW-1185">Reference proteome</keyword>
<sequence length="55" mass="5977">MLLMILATMLNVVGVAMLLAEPTGNGLWVLLSGVTLTLMPWLRQLTGLKILNRVS</sequence>
<dbReference type="KEGG" id="fbl:Fbal_2355"/>
<evidence type="ECO:0000313" key="1">
    <source>
        <dbReference type="EMBL" id="ADN76557.1"/>
    </source>
</evidence>
<proteinExistence type="predicted"/>
<dbReference type="RefSeq" id="WP_013345863.1">
    <property type="nucleotide sequence ID" value="NC_014541.1"/>
</dbReference>
<organism evidence="1 2">
    <name type="scientific">Ferrimonas balearica (strain DSM 9799 / CCM 4581 / KCTC 23876 / PAT)</name>
    <dbReference type="NCBI Taxonomy" id="550540"/>
    <lineage>
        <taxon>Bacteria</taxon>
        <taxon>Pseudomonadati</taxon>
        <taxon>Pseudomonadota</taxon>
        <taxon>Gammaproteobacteria</taxon>
        <taxon>Alteromonadales</taxon>
        <taxon>Ferrimonadaceae</taxon>
        <taxon>Ferrimonas</taxon>
    </lineage>
</organism>
<gene>
    <name evidence="1" type="ordered locus">Fbal_2355</name>
</gene>
<dbReference type="STRING" id="550540.Fbal_2355"/>
<protein>
    <submittedName>
        <fullName evidence="1">Uncharacterized protein</fullName>
    </submittedName>
</protein>
<dbReference type="AlphaFoldDB" id="E1SM39"/>
<accession>E1SM39</accession>
<dbReference type="GeneID" id="67184156"/>
<evidence type="ECO:0000313" key="2">
    <source>
        <dbReference type="Proteomes" id="UP000006683"/>
    </source>
</evidence>
<reference evidence="1 2" key="1">
    <citation type="journal article" date="2010" name="Stand. Genomic Sci.">
        <title>Complete genome sequence of Ferrimonas balearica type strain (PAT).</title>
        <authorList>
            <person name="Nolan M."/>
            <person name="Sikorski J."/>
            <person name="Davenport K."/>
            <person name="Lucas S."/>
            <person name="Glavina Del Rio T."/>
            <person name="Tice H."/>
            <person name="Cheng J."/>
            <person name="Goodwin L."/>
            <person name="Pitluck S."/>
            <person name="Liolios K."/>
            <person name="Ivanova N."/>
            <person name="Mavromatis K."/>
            <person name="Ovchinnikova G."/>
            <person name="Pati A."/>
            <person name="Chen A."/>
            <person name="Palaniappan K."/>
            <person name="Land M."/>
            <person name="Hauser L."/>
            <person name="Chang Y."/>
            <person name="Jeffries C."/>
            <person name="Tapia R."/>
            <person name="Brettin T."/>
            <person name="Detter J."/>
            <person name="Han C."/>
            <person name="Yasawong M."/>
            <person name="Rohde M."/>
            <person name="Tindall B."/>
            <person name="Goker M."/>
            <person name="Woyke T."/>
            <person name="Bristow J."/>
            <person name="Eisen J."/>
            <person name="Markowitz V."/>
            <person name="Hugenholtz P."/>
            <person name="Kyrpides N."/>
            <person name="Klenk H."/>
            <person name="Lapidus A."/>
        </authorList>
    </citation>
    <scope>NUCLEOTIDE SEQUENCE [LARGE SCALE GENOMIC DNA]</scope>
    <source>
        <strain evidence="2">DSM 9799 / CCM 4581 / KCTC 23876 / PAT</strain>
    </source>
</reference>